<comment type="caution">
    <text evidence="1">The sequence shown here is derived from an EMBL/GenBank/DDBJ whole genome shotgun (WGS) entry which is preliminary data.</text>
</comment>
<dbReference type="EMBL" id="JANEYF010005228">
    <property type="protein sequence ID" value="KAJ8928839.1"/>
    <property type="molecule type" value="Genomic_DNA"/>
</dbReference>
<reference evidence="1" key="1">
    <citation type="journal article" date="2023" name="Insect Mol. Biol.">
        <title>Genome sequencing provides insights into the evolution of gene families encoding plant cell wall-degrading enzymes in longhorned beetles.</title>
        <authorList>
            <person name="Shin N.R."/>
            <person name="Okamura Y."/>
            <person name="Kirsch R."/>
            <person name="Pauchet Y."/>
        </authorList>
    </citation>
    <scope>NUCLEOTIDE SEQUENCE</scope>
    <source>
        <strain evidence="1">RBIC_L_NR</strain>
    </source>
</reference>
<keyword evidence="2" id="KW-1185">Reference proteome</keyword>
<dbReference type="AlphaFoldDB" id="A0AAV8WQ16"/>
<dbReference type="InterPro" id="IPR036397">
    <property type="entry name" value="RNaseH_sf"/>
</dbReference>
<organism evidence="1 2">
    <name type="scientific">Rhamnusium bicolor</name>
    <dbReference type="NCBI Taxonomy" id="1586634"/>
    <lineage>
        <taxon>Eukaryota</taxon>
        <taxon>Metazoa</taxon>
        <taxon>Ecdysozoa</taxon>
        <taxon>Arthropoda</taxon>
        <taxon>Hexapoda</taxon>
        <taxon>Insecta</taxon>
        <taxon>Pterygota</taxon>
        <taxon>Neoptera</taxon>
        <taxon>Endopterygota</taxon>
        <taxon>Coleoptera</taxon>
        <taxon>Polyphaga</taxon>
        <taxon>Cucujiformia</taxon>
        <taxon>Chrysomeloidea</taxon>
        <taxon>Cerambycidae</taxon>
        <taxon>Lepturinae</taxon>
        <taxon>Rhagiini</taxon>
        <taxon>Rhamnusium</taxon>
    </lineage>
</organism>
<dbReference type="GO" id="GO:0003676">
    <property type="term" value="F:nucleic acid binding"/>
    <property type="evidence" value="ECO:0007669"/>
    <property type="project" value="InterPro"/>
</dbReference>
<name>A0AAV8WQ16_9CUCU</name>
<evidence type="ECO:0000313" key="2">
    <source>
        <dbReference type="Proteomes" id="UP001162156"/>
    </source>
</evidence>
<evidence type="ECO:0000313" key="1">
    <source>
        <dbReference type="EMBL" id="KAJ8928839.1"/>
    </source>
</evidence>
<protein>
    <submittedName>
        <fullName evidence="1">Uncharacterized protein</fullName>
    </submittedName>
</protein>
<dbReference type="Proteomes" id="UP001162156">
    <property type="component" value="Unassembled WGS sequence"/>
</dbReference>
<dbReference type="Gene3D" id="3.30.420.10">
    <property type="entry name" value="Ribonuclease H-like superfamily/Ribonuclease H"/>
    <property type="match status" value="1"/>
</dbReference>
<gene>
    <name evidence="1" type="ORF">NQ314_018536</name>
</gene>
<sequence>MIAQYCKQNHLQWDRHLPDFQLALNSSRHDSTEFTPAFLNFGHELTLLNTVYQDETETPEDTHWSRNRRP</sequence>
<accession>A0AAV8WQ16</accession>
<proteinExistence type="predicted"/>